<evidence type="ECO:0000313" key="3">
    <source>
        <dbReference type="Proteomes" id="UP001298753"/>
    </source>
</evidence>
<sequence>MKKRYAAGLALALAGILSGCGQAKTQPADNTISITPVEQATTEKQTGAVVEYHFSGNNTEANGITFNSYTWDGNAWQNMDKPIGAYGMGLNNGTGKIIFRHDADTINAAYDIEMTFPSGGASTQYGDSSELSKLPTDNLTVAVAGQEKPIDDLAVDVEIPLVVRVFNTDGATHTVDINAFIEPDSSEELKNCIYADAITATFVYDDSIPK</sequence>
<evidence type="ECO:0008006" key="4">
    <source>
        <dbReference type="Google" id="ProtNLM"/>
    </source>
</evidence>
<name>A0AAW4VUL1_9FIRM</name>
<accession>A0AAW4VUL1</accession>
<organism evidence="2 3">
    <name type="scientific">Agathobaculum butyriciproducens</name>
    <dbReference type="NCBI Taxonomy" id="1628085"/>
    <lineage>
        <taxon>Bacteria</taxon>
        <taxon>Bacillati</taxon>
        <taxon>Bacillota</taxon>
        <taxon>Clostridia</taxon>
        <taxon>Eubacteriales</taxon>
        <taxon>Butyricicoccaceae</taxon>
        <taxon>Agathobaculum</taxon>
    </lineage>
</organism>
<reference evidence="2 3" key="1">
    <citation type="submission" date="2021-10" db="EMBL/GenBank/DDBJ databases">
        <title>Anaerobic single-cell dispensing facilitates the cultivation of human gut bacteria.</title>
        <authorList>
            <person name="Afrizal A."/>
        </authorList>
    </citation>
    <scope>NUCLEOTIDE SEQUENCE [LARGE SCALE GENOMIC DNA]</scope>
    <source>
        <strain evidence="2 3">CLA-AA-H270</strain>
    </source>
</reference>
<evidence type="ECO:0000256" key="1">
    <source>
        <dbReference type="SAM" id="SignalP"/>
    </source>
</evidence>
<keyword evidence="1" id="KW-0732">Signal</keyword>
<comment type="caution">
    <text evidence="2">The sequence shown here is derived from an EMBL/GenBank/DDBJ whole genome shotgun (WGS) entry which is preliminary data.</text>
</comment>
<dbReference type="GeneID" id="98659347"/>
<protein>
    <recommendedName>
        <fullName evidence="4">Lipoprotein</fullName>
    </recommendedName>
</protein>
<dbReference type="Proteomes" id="UP001298753">
    <property type="component" value="Unassembled WGS sequence"/>
</dbReference>
<gene>
    <name evidence="2" type="ORF">LKD22_05115</name>
</gene>
<proteinExistence type="predicted"/>
<keyword evidence="3" id="KW-1185">Reference proteome</keyword>
<dbReference type="EMBL" id="JAJEPX010000011">
    <property type="protein sequence ID" value="MCC2176510.1"/>
    <property type="molecule type" value="Genomic_DNA"/>
</dbReference>
<dbReference type="AlphaFoldDB" id="A0AAW4VUL1"/>
<dbReference type="RefSeq" id="WP_227600439.1">
    <property type="nucleotide sequence ID" value="NZ_JAJEPX010000011.1"/>
</dbReference>
<feature type="signal peptide" evidence="1">
    <location>
        <begin position="1"/>
        <end position="23"/>
    </location>
</feature>
<dbReference type="PROSITE" id="PS51257">
    <property type="entry name" value="PROKAR_LIPOPROTEIN"/>
    <property type="match status" value="1"/>
</dbReference>
<evidence type="ECO:0000313" key="2">
    <source>
        <dbReference type="EMBL" id="MCC2176510.1"/>
    </source>
</evidence>
<feature type="chain" id="PRO_5043531783" description="Lipoprotein" evidence="1">
    <location>
        <begin position="24"/>
        <end position="210"/>
    </location>
</feature>